<dbReference type="RefSeq" id="WP_154461055.1">
    <property type="nucleotide sequence ID" value="NZ_JAQYTQ010000001.1"/>
</dbReference>
<evidence type="ECO:0000313" key="1">
    <source>
        <dbReference type="EMBL" id="MSS02129.1"/>
    </source>
</evidence>
<name>A0A7X2N437_9FIRM</name>
<evidence type="ECO:0000313" key="2">
    <source>
        <dbReference type="Proteomes" id="UP000470082"/>
    </source>
</evidence>
<protein>
    <submittedName>
        <fullName evidence="1">Uncharacterized protein</fullName>
    </submittedName>
</protein>
<proteinExistence type="predicted"/>
<sequence>MRTWLLTWNSESWECRKEKMNEIEQVACTYQKWNCGKNRSIQKEDRIFLMKLKQFPKGIIASGKAMSSVFEQDGIHYIYVCFDRIDDYETQDILNLNECKKISSNFNWLSKSSGIQIPYEIAQSLEKKWLELDSIHFLHSFGMEFVQEKTSFSHFKDISSLLLKYGFEQETETEKAISYRNNVMNETIYSLKTDTYNLVIHPDIFMKGYNGCMHYNSDLKRFPETNSIHYGIQYEFEHEFEMEMFLSAFTNQLISIQNKKIWIVSMNPNVFNHMGCLKKYKTLTSRQFFNFEVGDIVLVYSSWPIQRIVALCIVTQINLSSCDLYEEFWYSKTESIRNQKYSRFFQMELIHFVNNDLLTYTCLKEHGLKNAPQSAMKLNQELYEYIFEEVGI</sequence>
<dbReference type="EMBL" id="VUMM01000021">
    <property type="protein sequence ID" value="MSS02129.1"/>
    <property type="molecule type" value="Genomic_DNA"/>
</dbReference>
<accession>A0A7X2N437</accession>
<dbReference type="Proteomes" id="UP000470082">
    <property type="component" value="Unassembled WGS sequence"/>
</dbReference>
<dbReference type="SUPFAM" id="SSF88697">
    <property type="entry name" value="PUA domain-like"/>
    <property type="match status" value="1"/>
</dbReference>
<dbReference type="InterPro" id="IPR015947">
    <property type="entry name" value="PUA-like_sf"/>
</dbReference>
<reference evidence="1 2" key="1">
    <citation type="submission" date="2019-08" db="EMBL/GenBank/DDBJ databases">
        <title>In-depth cultivation of the pig gut microbiome towards novel bacterial diversity and tailored functional studies.</title>
        <authorList>
            <person name="Wylensek D."/>
            <person name="Hitch T.C.A."/>
            <person name="Clavel T."/>
        </authorList>
    </citation>
    <scope>NUCLEOTIDE SEQUENCE [LARGE SCALE GENOMIC DNA]</scope>
    <source>
        <strain evidence="1 2">LKV-178-WT-2G</strain>
    </source>
</reference>
<comment type="caution">
    <text evidence="1">The sequence shown here is derived from an EMBL/GenBank/DDBJ whole genome shotgun (WGS) entry which is preliminary data.</text>
</comment>
<organism evidence="1 2">
    <name type="scientific">Floccifex porci</name>
    <dbReference type="NCBI Taxonomy" id="2606629"/>
    <lineage>
        <taxon>Bacteria</taxon>
        <taxon>Bacillati</taxon>
        <taxon>Bacillota</taxon>
        <taxon>Erysipelotrichia</taxon>
        <taxon>Erysipelotrichales</taxon>
        <taxon>Erysipelotrichaceae</taxon>
        <taxon>Floccifex</taxon>
    </lineage>
</organism>
<keyword evidence="2" id="KW-1185">Reference proteome</keyword>
<dbReference type="AlphaFoldDB" id="A0A7X2N437"/>
<gene>
    <name evidence="1" type="ORF">FYJ50_08520</name>
</gene>